<evidence type="ECO:0000259" key="3">
    <source>
        <dbReference type="PROSITE" id="PS50157"/>
    </source>
</evidence>
<dbReference type="GO" id="GO:0008270">
    <property type="term" value="F:zinc ion binding"/>
    <property type="evidence" value="ECO:0007669"/>
    <property type="project" value="UniProtKB-KW"/>
</dbReference>
<name>A0A1D2M6L6_ORCCI</name>
<evidence type="ECO:0000256" key="2">
    <source>
        <dbReference type="SAM" id="MobiDB-lite"/>
    </source>
</evidence>
<evidence type="ECO:0000256" key="1">
    <source>
        <dbReference type="PROSITE-ProRule" id="PRU00042"/>
    </source>
</evidence>
<dbReference type="PROSITE" id="PS00028">
    <property type="entry name" value="ZINC_FINGER_C2H2_1"/>
    <property type="match status" value="1"/>
</dbReference>
<dbReference type="Gene3D" id="3.30.160.60">
    <property type="entry name" value="Classic Zinc Finger"/>
    <property type="match status" value="1"/>
</dbReference>
<organism evidence="4 5">
    <name type="scientific">Orchesella cincta</name>
    <name type="common">Springtail</name>
    <name type="synonym">Podura cincta</name>
    <dbReference type="NCBI Taxonomy" id="48709"/>
    <lineage>
        <taxon>Eukaryota</taxon>
        <taxon>Metazoa</taxon>
        <taxon>Ecdysozoa</taxon>
        <taxon>Arthropoda</taxon>
        <taxon>Hexapoda</taxon>
        <taxon>Collembola</taxon>
        <taxon>Entomobryomorpha</taxon>
        <taxon>Entomobryoidea</taxon>
        <taxon>Orchesellidae</taxon>
        <taxon>Orchesellinae</taxon>
        <taxon>Orchesella</taxon>
    </lineage>
</organism>
<gene>
    <name evidence="4" type="ORF">Ocin01_18120</name>
</gene>
<dbReference type="OrthoDB" id="6382392at2759"/>
<keyword evidence="1" id="KW-0479">Metal-binding</keyword>
<feature type="domain" description="C2H2-type" evidence="3">
    <location>
        <begin position="272"/>
        <end position="300"/>
    </location>
</feature>
<dbReference type="SMART" id="SM00355">
    <property type="entry name" value="ZnF_C2H2"/>
    <property type="match status" value="2"/>
</dbReference>
<protein>
    <submittedName>
        <fullName evidence="4">MDS1 and EVI1 complex locus protein EVI1</fullName>
    </submittedName>
</protein>
<keyword evidence="5" id="KW-1185">Reference proteome</keyword>
<sequence length="337" mass="38685">MGTENYCLLCGVTTIPTEIEETNTDRLLNDPSFNTAFQCFLKRFDITYPPWFEKAFEFCSDCSRQLTALSQLDELVKKVQNRIKEGEKVVKNRFKSSESKFQSSGIYRRDRRYWRVRSQFLKKNGKQTKAPGEASVTEKPQPGEMKSVEDEQFSKATIPEVEKKSGDESLTASIPAAVAPSTFVLVKVEVAPEDVKEPEEFASMLNQKAKEEAPRWVTPDKTENIHFGVNLLRIGESHQYQCSACQAIFPVKNRYQEKSLMHHLIKQHTDIFKCGACEERFGFNSALQKHIETVHEILTPNKEYHKRFHLNVKPHQCSKFSMGNVKGSDLRQYPDSS</sequence>
<proteinExistence type="predicted"/>
<keyword evidence="1" id="KW-0862">Zinc</keyword>
<evidence type="ECO:0000313" key="4">
    <source>
        <dbReference type="EMBL" id="ODM88564.1"/>
    </source>
</evidence>
<dbReference type="PROSITE" id="PS50157">
    <property type="entry name" value="ZINC_FINGER_C2H2_2"/>
    <property type="match status" value="1"/>
</dbReference>
<dbReference type="Proteomes" id="UP000094527">
    <property type="component" value="Unassembled WGS sequence"/>
</dbReference>
<feature type="region of interest" description="Disordered" evidence="2">
    <location>
        <begin position="123"/>
        <end position="151"/>
    </location>
</feature>
<comment type="caution">
    <text evidence="4">The sequence shown here is derived from an EMBL/GenBank/DDBJ whole genome shotgun (WGS) entry which is preliminary data.</text>
</comment>
<dbReference type="EMBL" id="LJIJ01003424">
    <property type="protein sequence ID" value="ODM88564.1"/>
    <property type="molecule type" value="Genomic_DNA"/>
</dbReference>
<dbReference type="AlphaFoldDB" id="A0A1D2M6L6"/>
<reference evidence="4 5" key="1">
    <citation type="journal article" date="2016" name="Genome Biol. Evol.">
        <title>Gene Family Evolution Reflects Adaptation to Soil Environmental Stressors in the Genome of the Collembolan Orchesella cincta.</title>
        <authorList>
            <person name="Faddeeva-Vakhrusheva A."/>
            <person name="Derks M.F."/>
            <person name="Anvar S.Y."/>
            <person name="Agamennone V."/>
            <person name="Suring W."/>
            <person name="Smit S."/>
            <person name="van Straalen N.M."/>
            <person name="Roelofs D."/>
        </authorList>
    </citation>
    <scope>NUCLEOTIDE SEQUENCE [LARGE SCALE GENOMIC DNA]</scope>
    <source>
        <tissue evidence="4">Mixed pool</tissue>
    </source>
</reference>
<keyword evidence="1" id="KW-0863">Zinc-finger</keyword>
<accession>A0A1D2M6L6</accession>
<evidence type="ECO:0000313" key="5">
    <source>
        <dbReference type="Proteomes" id="UP000094527"/>
    </source>
</evidence>
<dbReference type="InterPro" id="IPR013087">
    <property type="entry name" value="Znf_C2H2_type"/>
</dbReference>